<dbReference type="InterPro" id="IPR019734">
    <property type="entry name" value="TPR_rpt"/>
</dbReference>
<feature type="compositionally biased region" description="Low complexity" evidence="4">
    <location>
        <begin position="431"/>
        <end position="440"/>
    </location>
</feature>
<feature type="repeat" description="TPR" evidence="3">
    <location>
        <begin position="675"/>
        <end position="708"/>
    </location>
</feature>
<feature type="compositionally biased region" description="Polar residues" evidence="4">
    <location>
        <begin position="270"/>
        <end position="286"/>
    </location>
</feature>
<evidence type="ECO:0000256" key="3">
    <source>
        <dbReference type="PROSITE-ProRule" id="PRU00339"/>
    </source>
</evidence>
<evidence type="ECO:0000256" key="1">
    <source>
        <dbReference type="ARBA" id="ARBA00022803"/>
    </source>
</evidence>
<evidence type="ECO:0000256" key="4">
    <source>
        <dbReference type="SAM" id="MobiDB-lite"/>
    </source>
</evidence>
<gene>
    <name evidence="5" type="ORF">D9611_004272</name>
</gene>
<dbReference type="PROSITE" id="PS50293">
    <property type="entry name" value="TPR_REGION"/>
    <property type="match status" value="1"/>
</dbReference>
<dbReference type="GO" id="GO:0005737">
    <property type="term" value="C:cytoplasm"/>
    <property type="evidence" value="ECO:0007669"/>
    <property type="project" value="TreeGrafter"/>
</dbReference>
<keyword evidence="1 3" id="KW-0802">TPR repeat</keyword>
<feature type="region of interest" description="Disordered" evidence="4">
    <location>
        <begin position="341"/>
        <end position="460"/>
    </location>
</feature>
<feature type="compositionally biased region" description="Polar residues" evidence="4">
    <location>
        <begin position="341"/>
        <end position="371"/>
    </location>
</feature>
<dbReference type="InterPro" id="IPR011990">
    <property type="entry name" value="TPR-like_helical_dom_sf"/>
</dbReference>
<dbReference type="Pfam" id="PF13432">
    <property type="entry name" value="TPR_16"/>
    <property type="match status" value="2"/>
</dbReference>
<evidence type="ECO:0000313" key="5">
    <source>
        <dbReference type="EMBL" id="KAF5324424.1"/>
    </source>
</evidence>
<dbReference type="AlphaFoldDB" id="A0A8H5BJ72"/>
<dbReference type="EMBL" id="JAACJK010000164">
    <property type="protein sequence ID" value="KAF5324424.1"/>
    <property type="molecule type" value="Genomic_DNA"/>
</dbReference>
<comment type="similarity">
    <text evidence="2">Belongs to the APC3/CDC27 family.</text>
</comment>
<organism evidence="5 6">
    <name type="scientific">Ephemerocybe angulata</name>
    <dbReference type="NCBI Taxonomy" id="980116"/>
    <lineage>
        <taxon>Eukaryota</taxon>
        <taxon>Fungi</taxon>
        <taxon>Dikarya</taxon>
        <taxon>Basidiomycota</taxon>
        <taxon>Agaricomycotina</taxon>
        <taxon>Agaricomycetes</taxon>
        <taxon>Agaricomycetidae</taxon>
        <taxon>Agaricales</taxon>
        <taxon>Agaricineae</taxon>
        <taxon>Psathyrellaceae</taxon>
        <taxon>Ephemerocybe</taxon>
    </lineage>
</organism>
<feature type="compositionally biased region" description="Basic residues" evidence="4">
    <location>
        <begin position="389"/>
        <end position="407"/>
    </location>
</feature>
<dbReference type="SMART" id="SM00028">
    <property type="entry name" value="TPR"/>
    <property type="match status" value="7"/>
</dbReference>
<proteinExistence type="inferred from homology"/>
<evidence type="ECO:0000256" key="2">
    <source>
        <dbReference type="ARBA" id="ARBA00038210"/>
    </source>
</evidence>
<feature type="repeat" description="TPR" evidence="3">
    <location>
        <begin position="574"/>
        <end position="607"/>
    </location>
</feature>
<dbReference type="OrthoDB" id="10248520at2759"/>
<evidence type="ECO:0008006" key="7">
    <source>
        <dbReference type="Google" id="ProtNLM"/>
    </source>
</evidence>
<protein>
    <recommendedName>
        <fullName evidence="7">TPR-like protein</fullName>
    </recommendedName>
</protein>
<dbReference type="GO" id="GO:0031145">
    <property type="term" value="P:anaphase-promoting complex-dependent catabolic process"/>
    <property type="evidence" value="ECO:0007669"/>
    <property type="project" value="TreeGrafter"/>
</dbReference>
<dbReference type="PANTHER" id="PTHR12558:SF13">
    <property type="entry name" value="CELL DIVISION CYCLE PROTEIN 27 HOMOLOG"/>
    <property type="match status" value="1"/>
</dbReference>
<dbReference type="GO" id="GO:0016567">
    <property type="term" value="P:protein ubiquitination"/>
    <property type="evidence" value="ECO:0007669"/>
    <property type="project" value="TreeGrafter"/>
</dbReference>
<dbReference type="PROSITE" id="PS50005">
    <property type="entry name" value="TPR"/>
    <property type="match status" value="4"/>
</dbReference>
<sequence>MQPEPLPTFVPHLSQRFQSLVWSCLDSDLVKSAVFHAERYYAIDTRNHDARHLYATALLRAQQTYSALHLVSGPRDEQCTGCLEIKAKCCTTLGRYRQAREALDATLRDINYVSSKSSTSRAARDFPEDAAIRCRAGNAAVKGNQLQQARQHYEAALKSNPYLWEALEGLCAIGRIPDIDQLFPPKPVPVKRGPLQIDDTTTRNVPMATGAGFFTPDASGPVGRGGNLFGGWRPDAVQPQPFRLGAVEFPRDSIGGSDTSFLPDNSFQMRRTTRSQPSNVVLQTNIPRPLSSAEEAGPVQKKLRSTAGRQIDPKPKSSSKTAVDEPLKKARARPALSFANIFSSSHSQPAAPSRAPTTLTKNNAQPNVTHTATRRSNRLQSGSGAKQLHLSKHPPATRRRQATHGRNKSNEPDKDEEANPSGEVAESTSTPSALSPGSEASPPPPPTWTLQQEQQAQEEYEHELAEHYLYDLLRKFASAARRLALYDCKTCLRELEQLPVAHQRSTSVLIMVGKVHYELQDYASAERAFRSAREIEPYRLWDMEVYSTLLWHLQRNIELSYLAQELLNINPQSSQAWIAIGNLFSLQKDRSQALTCFKRASQLDPSCAYAFTLSGHETIDENLDRSINFFESALRVDARHYNAWYGLGTCYLRASKIRRAEYHFRKAMEIHPNNAVVLGCVAMTLERRKELNSALSYYNKAIEVSPENALVRYRRAKMMVSMRKYDEAIEDLEYLRRTTPEEANVIFQLAKVYRLIGDEVKSAQALAVARDIAPKSLNKMKRLLETVRDDGDDQMDEG</sequence>
<dbReference type="Proteomes" id="UP000541558">
    <property type="component" value="Unassembled WGS sequence"/>
</dbReference>
<dbReference type="GO" id="GO:0007091">
    <property type="term" value="P:metaphase/anaphase transition of mitotic cell cycle"/>
    <property type="evidence" value="ECO:0007669"/>
    <property type="project" value="TreeGrafter"/>
</dbReference>
<keyword evidence="6" id="KW-1185">Reference proteome</keyword>
<feature type="repeat" description="TPR" evidence="3">
    <location>
        <begin position="641"/>
        <end position="674"/>
    </location>
</feature>
<comment type="caution">
    <text evidence="5">The sequence shown here is derived from an EMBL/GenBank/DDBJ whole genome shotgun (WGS) entry which is preliminary data.</text>
</comment>
<dbReference type="SUPFAM" id="SSF48452">
    <property type="entry name" value="TPR-like"/>
    <property type="match status" value="2"/>
</dbReference>
<accession>A0A8H5BJ72</accession>
<dbReference type="Pfam" id="PF12895">
    <property type="entry name" value="ANAPC3"/>
    <property type="match status" value="1"/>
</dbReference>
<dbReference type="Pfam" id="PF13181">
    <property type="entry name" value="TPR_8"/>
    <property type="match status" value="1"/>
</dbReference>
<reference evidence="5 6" key="1">
    <citation type="journal article" date="2020" name="ISME J.">
        <title>Uncovering the hidden diversity of litter-decomposition mechanisms in mushroom-forming fungi.</title>
        <authorList>
            <person name="Floudas D."/>
            <person name="Bentzer J."/>
            <person name="Ahren D."/>
            <person name="Johansson T."/>
            <person name="Persson P."/>
            <person name="Tunlid A."/>
        </authorList>
    </citation>
    <scope>NUCLEOTIDE SEQUENCE [LARGE SCALE GENOMIC DNA]</scope>
    <source>
        <strain evidence="5 6">CBS 175.51</strain>
    </source>
</reference>
<dbReference type="Gene3D" id="1.25.40.10">
    <property type="entry name" value="Tetratricopeptide repeat domain"/>
    <property type="match status" value="4"/>
</dbReference>
<dbReference type="GO" id="GO:0005680">
    <property type="term" value="C:anaphase-promoting complex"/>
    <property type="evidence" value="ECO:0007669"/>
    <property type="project" value="TreeGrafter"/>
</dbReference>
<evidence type="ECO:0000313" key="6">
    <source>
        <dbReference type="Proteomes" id="UP000541558"/>
    </source>
</evidence>
<dbReference type="PANTHER" id="PTHR12558">
    <property type="entry name" value="CELL DIVISION CYCLE 16,23,27"/>
    <property type="match status" value="1"/>
</dbReference>
<feature type="region of interest" description="Disordered" evidence="4">
    <location>
        <begin position="270"/>
        <end position="329"/>
    </location>
</feature>
<dbReference type="GO" id="GO:0051301">
    <property type="term" value="P:cell division"/>
    <property type="evidence" value="ECO:0007669"/>
    <property type="project" value="TreeGrafter"/>
</dbReference>
<name>A0A8H5BJ72_9AGAR</name>
<feature type="repeat" description="TPR" evidence="3">
    <location>
        <begin position="506"/>
        <end position="539"/>
    </location>
</feature>